<organism evidence="1 2">
    <name type="scientific">Pocillopora meandrina</name>
    <dbReference type="NCBI Taxonomy" id="46732"/>
    <lineage>
        <taxon>Eukaryota</taxon>
        <taxon>Metazoa</taxon>
        <taxon>Cnidaria</taxon>
        <taxon>Anthozoa</taxon>
        <taxon>Hexacorallia</taxon>
        <taxon>Scleractinia</taxon>
        <taxon>Astrocoeniina</taxon>
        <taxon>Pocilloporidae</taxon>
        <taxon>Pocillopora</taxon>
    </lineage>
</organism>
<gene>
    <name evidence="1" type="ORF">PMEA_00024468</name>
</gene>
<protein>
    <recommendedName>
        <fullName evidence="3">Secreted protein</fullName>
    </recommendedName>
</protein>
<sequence>MRSKTHLTVTMCLYLIPKNSARSLSTLTAHDVNTDTVHKSNNGDSEEWLWYKTNKDVRDCQTAKQKFGRGMKRQNFSKSFQDQIVANNCRDGEQNICSGKNYS</sequence>
<reference evidence="1 2" key="1">
    <citation type="submission" date="2022-05" db="EMBL/GenBank/DDBJ databases">
        <authorList>
            <consortium name="Genoscope - CEA"/>
            <person name="William W."/>
        </authorList>
    </citation>
    <scope>NUCLEOTIDE SEQUENCE [LARGE SCALE GENOMIC DNA]</scope>
</reference>
<keyword evidence="2" id="KW-1185">Reference proteome</keyword>
<dbReference type="Proteomes" id="UP001159428">
    <property type="component" value="Unassembled WGS sequence"/>
</dbReference>
<dbReference type="EMBL" id="CALNXJ010000046">
    <property type="protein sequence ID" value="CAH3149731.1"/>
    <property type="molecule type" value="Genomic_DNA"/>
</dbReference>
<name>A0AAU9XJS5_9CNID</name>
<dbReference type="AlphaFoldDB" id="A0AAU9XJS5"/>
<evidence type="ECO:0000313" key="1">
    <source>
        <dbReference type="EMBL" id="CAH3149731.1"/>
    </source>
</evidence>
<evidence type="ECO:0008006" key="3">
    <source>
        <dbReference type="Google" id="ProtNLM"/>
    </source>
</evidence>
<comment type="caution">
    <text evidence="1">The sequence shown here is derived from an EMBL/GenBank/DDBJ whole genome shotgun (WGS) entry which is preliminary data.</text>
</comment>
<proteinExistence type="predicted"/>
<evidence type="ECO:0000313" key="2">
    <source>
        <dbReference type="Proteomes" id="UP001159428"/>
    </source>
</evidence>
<accession>A0AAU9XJS5</accession>